<keyword evidence="4 8" id="KW-0819">tRNA processing</keyword>
<organism evidence="10 11">
    <name type="scientific">Perspicuibacillus lycopersici</name>
    <dbReference type="NCBI Taxonomy" id="1325689"/>
    <lineage>
        <taxon>Bacteria</taxon>
        <taxon>Bacillati</taxon>
        <taxon>Bacillota</taxon>
        <taxon>Bacilli</taxon>
        <taxon>Bacillales</taxon>
        <taxon>Bacillaceae</taxon>
        <taxon>Perspicuibacillus</taxon>
    </lineage>
</organism>
<evidence type="ECO:0000256" key="5">
    <source>
        <dbReference type="ARBA" id="ARBA00022741"/>
    </source>
</evidence>
<dbReference type="PANTHER" id="PTHR43033">
    <property type="entry name" value="TRNA(ILE)-LYSIDINE SYNTHASE-RELATED"/>
    <property type="match status" value="1"/>
</dbReference>
<comment type="domain">
    <text evidence="8">The N-terminal region contains the highly conserved SGGXDS motif, predicted to be a P-loop motif involved in ATP binding.</text>
</comment>
<evidence type="ECO:0000256" key="1">
    <source>
        <dbReference type="ARBA" id="ARBA00004496"/>
    </source>
</evidence>
<dbReference type="GO" id="GO:0005524">
    <property type="term" value="F:ATP binding"/>
    <property type="evidence" value="ECO:0007669"/>
    <property type="project" value="UniProtKB-UniRule"/>
</dbReference>
<dbReference type="InterPro" id="IPR014729">
    <property type="entry name" value="Rossmann-like_a/b/a_fold"/>
</dbReference>
<sequence length="464" mass="54381">MDLFEAKVNNFIERHKLLSKGLHVLVGVSGGPDSLAMLYFLKRIREQWDLKLTVAHVDHMFRGEQSFNELKYVEQICTKWDIGFEGVQLNVPLAISKQSKSSQAVSRELRYQFYQEVMEKHHIPVLALAHHGDDQMETILMRLTRGSSLKGSAGIRVHRDFGHSKIIRPFLCVTKAEIEEYIRQNRLEPVYDPSNKKDIYTRNRFRKYVLPFLKQENKNVHMHFQRFSEELTEDEEYIMNHARTVYNNLVTKEEAGDLTIKRNELLREPMPLQRRCIHLILNYLYKGKLPENLAAIHINYLLETMGSTKPSSKVDLPNGLQAIMSYQTCRFTFNHSKPKAYTYEWNKGETITLPNGNQLLMHCNKETLEKGNNYYLLKEQSAFPLIVRTRNEGDRIQLKGSGGTKKIKSVFIDYKIPLHMRDEWPIVTDREGNILWIPLLKKSQFEALNQENVIILQYKTYEDF</sequence>
<evidence type="ECO:0000256" key="4">
    <source>
        <dbReference type="ARBA" id="ARBA00022694"/>
    </source>
</evidence>
<evidence type="ECO:0000259" key="9">
    <source>
        <dbReference type="SMART" id="SM00977"/>
    </source>
</evidence>
<keyword evidence="2 8" id="KW-0963">Cytoplasm</keyword>
<gene>
    <name evidence="8 10" type="primary">tilS</name>
    <name evidence="10" type="ORF">OEV98_17225</name>
</gene>
<dbReference type="GO" id="GO:0032267">
    <property type="term" value="F:tRNA(Ile)-lysidine synthase activity"/>
    <property type="evidence" value="ECO:0007669"/>
    <property type="project" value="UniProtKB-EC"/>
</dbReference>
<dbReference type="SUPFAM" id="SSF52402">
    <property type="entry name" value="Adenine nucleotide alpha hydrolases-like"/>
    <property type="match status" value="1"/>
</dbReference>
<feature type="binding site" evidence="8">
    <location>
        <begin position="29"/>
        <end position="34"/>
    </location>
    <ligand>
        <name>ATP</name>
        <dbReference type="ChEBI" id="CHEBI:30616"/>
    </ligand>
</feature>
<dbReference type="EC" id="6.3.4.19" evidence="8"/>
<comment type="subcellular location">
    <subcellularLocation>
        <location evidence="1 8">Cytoplasm</location>
    </subcellularLocation>
</comment>
<dbReference type="SUPFAM" id="SSF56037">
    <property type="entry name" value="PheT/TilS domain"/>
    <property type="match status" value="1"/>
</dbReference>
<evidence type="ECO:0000256" key="6">
    <source>
        <dbReference type="ARBA" id="ARBA00022840"/>
    </source>
</evidence>
<keyword evidence="6 8" id="KW-0067">ATP-binding</keyword>
<dbReference type="SMART" id="SM00977">
    <property type="entry name" value="TilS_C"/>
    <property type="match status" value="1"/>
</dbReference>
<keyword evidence="5 8" id="KW-0547">Nucleotide-binding</keyword>
<dbReference type="PANTHER" id="PTHR43033:SF1">
    <property type="entry name" value="TRNA(ILE)-LYSIDINE SYNTHASE-RELATED"/>
    <property type="match status" value="1"/>
</dbReference>
<dbReference type="Gene3D" id="3.40.50.620">
    <property type="entry name" value="HUPs"/>
    <property type="match status" value="1"/>
</dbReference>
<dbReference type="InterPro" id="IPR012094">
    <property type="entry name" value="tRNA_Ile_lys_synt"/>
</dbReference>
<protein>
    <recommendedName>
        <fullName evidence="8">tRNA(Ile)-lysidine synthase</fullName>
        <ecNumber evidence="8">6.3.4.19</ecNumber>
    </recommendedName>
    <alternativeName>
        <fullName evidence="8">tRNA(Ile)-2-lysyl-cytidine synthase</fullName>
    </alternativeName>
    <alternativeName>
        <fullName evidence="8">tRNA(Ile)-lysidine synthetase</fullName>
    </alternativeName>
</protein>
<dbReference type="EMBL" id="JAOUSF010000008">
    <property type="protein sequence ID" value="MCU9615272.1"/>
    <property type="molecule type" value="Genomic_DNA"/>
</dbReference>
<dbReference type="NCBIfam" id="TIGR02432">
    <property type="entry name" value="lysidine_TilS_N"/>
    <property type="match status" value="1"/>
</dbReference>
<dbReference type="GO" id="GO:0006400">
    <property type="term" value="P:tRNA modification"/>
    <property type="evidence" value="ECO:0007669"/>
    <property type="project" value="UniProtKB-UniRule"/>
</dbReference>
<comment type="caution">
    <text evidence="10">The sequence shown here is derived from an EMBL/GenBank/DDBJ whole genome shotgun (WGS) entry which is preliminary data.</text>
</comment>
<dbReference type="InterPro" id="IPR012796">
    <property type="entry name" value="Lysidine-tRNA-synth_C"/>
</dbReference>
<evidence type="ECO:0000256" key="2">
    <source>
        <dbReference type="ARBA" id="ARBA00022490"/>
    </source>
</evidence>
<dbReference type="AlphaFoldDB" id="A0AAE3IW36"/>
<evidence type="ECO:0000256" key="8">
    <source>
        <dbReference type="HAMAP-Rule" id="MF_01161"/>
    </source>
</evidence>
<keyword evidence="3 8" id="KW-0436">Ligase</keyword>
<keyword evidence="11" id="KW-1185">Reference proteome</keyword>
<dbReference type="CDD" id="cd01992">
    <property type="entry name" value="TilS_N"/>
    <property type="match status" value="1"/>
</dbReference>
<dbReference type="Pfam" id="PF11734">
    <property type="entry name" value="TilS_C"/>
    <property type="match status" value="1"/>
</dbReference>
<comment type="similarity">
    <text evidence="8">Belongs to the tRNA(Ile)-lysidine synthase family.</text>
</comment>
<dbReference type="GO" id="GO:0005737">
    <property type="term" value="C:cytoplasm"/>
    <property type="evidence" value="ECO:0007669"/>
    <property type="project" value="UniProtKB-SubCell"/>
</dbReference>
<dbReference type="Gene3D" id="3.30.465.60">
    <property type="match status" value="1"/>
</dbReference>
<comment type="function">
    <text evidence="8">Ligates lysine onto the cytidine present at position 34 of the AUA codon-specific tRNA(Ile) that contains the anticodon CAU, in an ATP-dependent manner. Cytidine is converted to lysidine, thus changing the amino acid specificity of the tRNA from methionine to isoleucine.</text>
</comment>
<dbReference type="Pfam" id="PF01171">
    <property type="entry name" value="ATP_bind_3"/>
    <property type="match status" value="1"/>
</dbReference>
<dbReference type="Proteomes" id="UP001209318">
    <property type="component" value="Unassembled WGS sequence"/>
</dbReference>
<evidence type="ECO:0000256" key="7">
    <source>
        <dbReference type="ARBA" id="ARBA00048539"/>
    </source>
</evidence>
<name>A0AAE3IW36_9BACI</name>
<evidence type="ECO:0000313" key="10">
    <source>
        <dbReference type="EMBL" id="MCU9615272.1"/>
    </source>
</evidence>
<dbReference type="SUPFAM" id="SSF82829">
    <property type="entry name" value="MesJ substrate recognition domain-like"/>
    <property type="match status" value="1"/>
</dbReference>
<accession>A0AAE3IW36</accession>
<dbReference type="InterPro" id="IPR011063">
    <property type="entry name" value="TilS/TtcA_N"/>
</dbReference>
<comment type="catalytic activity">
    <reaction evidence="7 8">
        <text>cytidine(34) in tRNA(Ile2) + L-lysine + ATP = lysidine(34) in tRNA(Ile2) + AMP + diphosphate + H(+)</text>
        <dbReference type="Rhea" id="RHEA:43744"/>
        <dbReference type="Rhea" id="RHEA-COMP:10625"/>
        <dbReference type="Rhea" id="RHEA-COMP:10670"/>
        <dbReference type="ChEBI" id="CHEBI:15378"/>
        <dbReference type="ChEBI" id="CHEBI:30616"/>
        <dbReference type="ChEBI" id="CHEBI:32551"/>
        <dbReference type="ChEBI" id="CHEBI:33019"/>
        <dbReference type="ChEBI" id="CHEBI:82748"/>
        <dbReference type="ChEBI" id="CHEBI:83665"/>
        <dbReference type="ChEBI" id="CHEBI:456215"/>
        <dbReference type="EC" id="6.3.4.19"/>
    </reaction>
</comment>
<evidence type="ECO:0000313" key="11">
    <source>
        <dbReference type="Proteomes" id="UP001209318"/>
    </source>
</evidence>
<dbReference type="NCBIfam" id="TIGR02433">
    <property type="entry name" value="lysidine_TilS_C"/>
    <property type="match status" value="1"/>
</dbReference>
<dbReference type="HAMAP" id="MF_01161">
    <property type="entry name" value="tRNA_Ile_lys_synt"/>
    <property type="match status" value="1"/>
</dbReference>
<dbReference type="RefSeq" id="WP_263074593.1">
    <property type="nucleotide sequence ID" value="NZ_JAOUSF010000008.1"/>
</dbReference>
<feature type="domain" description="Lysidine-tRNA(Ile) synthetase C-terminal" evidence="9">
    <location>
        <begin position="385"/>
        <end position="458"/>
    </location>
</feature>
<proteinExistence type="inferred from homology"/>
<reference evidence="10" key="1">
    <citation type="submission" date="2022-10" db="EMBL/GenBank/DDBJ databases">
        <title>Description of Fervidibacillus gen. nov. in the family Fervidibacillaceae fam. nov. with two species, Fervidibacillus albus sp. nov., and Fervidibacillus halotolerans sp. nov., isolated from tidal flat sediments.</title>
        <authorList>
            <person name="Kwon K.K."/>
            <person name="Yang S.-H."/>
        </authorList>
    </citation>
    <scope>NUCLEOTIDE SEQUENCE</scope>
    <source>
        <strain evidence="10">JCM 19140</strain>
    </source>
</reference>
<dbReference type="InterPro" id="IPR012795">
    <property type="entry name" value="tRNA_Ile_lys_synt_N"/>
</dbReference>
<evidence type="ECO:0000256" key="3">
    <source>
        <dbReference type="ARBA" id="ARBA00022598"/>
    </source>
</evidence>